<dbReference type="GO" id="GO:0009507">
    <property type="term" value="C:chloroplast"/>
    <property type="evidence" value="ECO:0007669"/>
    <property type="project" value="UniProtKB-SubCell"/>
</dbReference>
<dbReference type="SUPFAM" id="SSF52540">
    <property type="entry name" value="P-loop containing nucleoside triphosphate hydrolases"/>
    <property type="match status" value="1"/>
</dbReference>
<evidence type="ECO:0000256" key="3">
    <source>
        <dbReference type="ARBA" id="ARBA00022741"/>
    </source>
</evidence>
<protein>
    <recommendedName>
        <fullName evidence="9">Tr-type G domain-containing protein</fullName>
    </recommendedName>
</protein>
<evidence type="ECO:0000256" key="4">
    <source>
        <dbReference type="ARBA" id="ARBA00022792"/>
    </source>
</evidence>
<dbReference type="PROSITE" id="PS00301">
    <property type="entry name" value="G_TR_1"/>
    <property type="match status" value="1"/>
</dbReference>
<dbReference type="Pfam" id="PF06421">
    <property type="entry name" value="LepA_C"/>
    <property type="match status" value="1"/>
</dbReference>
<evidence type="ECO:0000256" key="6">
    <source>
        <dbReference type="ARBA" id="ARBA00023128"/>
    </source>
</evidence>
<dbReference type="GO" id="GO:0097177">
    <property type="term" value="F:mitochondrial ribosome binding"/>
    <property type="evidence" value="ECO:0007669"/>
    <property type="project" value="TreeGrafter"/>
</dbReference>
<evidence type="ECO:0000313" key="11">
    <source>
        <dbReference type="Proteomes" id="UP000291116"/>
    </source>
</evidence>
<keyword evidence="11" id="KW-1185">Reference proteome</keyword>
<dbReference type="GO" id="GO:0003924">
    <property type="term" value="F:GTPase activity"/>
    <property type="evidence" value="ECO:0007669"/>
    <property type="project" value="InterPro"/>
</dbReference>
<sequence>MATKRIFGSLLRRRSEQFYHGRHPGFLAPLQNHGSANPRKRTIRHTLFAGAPRQQPLQRAAYSHSSVGHRAAPGESDGEGLPSIPERLVSIHDDNCEEILDRIPLEDVRNFCFIAHVDHGKSSLTSRLLEITGNMGRESQRVALESARANAGADGIGSENGNGETGIDGARDPSKDDARAPPPERGDEKEQIQILDTLAVERERGITVKASAASMLYPHPSAVGPDGVLLLNCVDTPGHSDFSSEVARSLAFVQGAVLLLDATQGIQAQSWTVHETAKSMADPPELILAMTKIDLDAARPIDVALTVSEWLSVDDPESIVPTSARSRIGIVPLLDAICRRVPPPGPLPDDTDGDTGDHPHLRAQVVDSWYDARGVNCLVRVISGSIREGDRIAIAGGTGAEAPQSPSSTQSFSVQEVGIVLPANRRTGKLRRGQMGYVRFGLRDPRQADPGTVLVFQKDVGKDICIPALNQSAGDGNNASASNSNSVLYASVHPQEEDGFQELCDAVDRLALNDKGLDVKRTADAGSSGSESGGPFLGPGLRVGFQGLLHVEVFRQRLSDEFGIEAVVTPPKVPYHVTLLPSKSNNLVEPITTVVEDLEDWPSYGTKFRVEEPMVQVRIMAPVEYTGAVMELITNKRGTDLTTKTIDKNSWMFEAQMPWAEVVVNFHDMLKTATAGYGSLDTSEADPPLREARLSKVDVFLNGEPVGPLSFVSHTPNAQADARVVCKKLQEVLPRQQFVTVIQAKADGKIVASERIRAYRKDVLNKSGKMVGGGDISRKKKLLEKQKQGKKRSQQSGKVTLSQAAFNSVISR</sequence>
<dbReference type="SUPFAM" id="SSF54980">
    <property type="entry name" value="EF-G C-terminal domain-like"/>
    <property type="match status" value="2"/>
</dbReference>
<keyword evidence="6" id="KW-0496">Mitochondrion</keyword>
<keyword evidence="7" id="KW-0342">GTP-binding</keyword>
<dbReference type="InterPro" id="IPR035647">
    <property type="entry name" value="EFG_III/V"/>
</dbReference>
<proteinExistence type="inferred from homology"/>
<dbReference type="Pfam" id="PF00679">
    <property type="entry name" value="EFG_C"/>
    <property type="match status" value="1"/>
</dbReference>
<reference evidence="10 11" key="1">
    <citation type="submission" date="2019-01" db="EMBL/GenBank/DDBJ databases">
        <authorList>
            <person name="Ferrante I. M."/>
        </authorList>
    </citation>
    <scope>NUCLEOTIDE SEQUENCE [LARGE SCALE GENOMIC DNA]</scope>
    <source>
        <strain evidence="10 11">B856</strain>
    </source>
</reference>
<evidence type="ECO:0000256" key="8">
    <source>
        <dbReference type="SAM" id="MobiDB-lite"/>
    </source>
</evidence>
<evidence type="ECO:0000313" key="10">
    <source>
        <dbReference type="EMBL" id="VEU39962.1"/>
    </source>
</evidence>
<dbReference type="Proteomes" id="UP000291116">
    <property type="component" value="Unassembled WGS sequence"/>
</dbReference>
<dbReference type="InterPro" id="IPR038363">
    <property type="entry name" value="LepA_C_sf"/>
</dbReference>
<dbReference type="PANTHER" id="PTHR43512">
    <property type="entry name" value="TRANSLATION FACTOR GUF1-RELATED"/>
    <property type="match status" value="1"/>
</dbReference>
<dbReference type="OrthoDB" id="1074at2759"/>
<dbReference type="InterPro" id="IPR027417">
    <property type="entry name" value="P-loop_NTPase"/>
</dbReference>
<comment type="similarity">
    <text evidence="2">Belongs to the TRAFAC class translation factor GTPase superfamily. Classic translation factor GTPase family. LepA subfamily.</text>
</comment>
<dbReference type="InterPro" id="IPR000795">
    <property type="entry name" value="T_Tr_GTP-bd_dom"/>
</dbReference>
<dbReference type="EMBL" id="CAACVS010000247">
    <property type="protein sequence ID" value="VEU39962.1"/>
    <property type="molecule type" value="Genomic_DNA"/>
</dbReference>
<feature type="compositionally biased region" description="Basic and acidic residues" evidence="8">
    <location>
        <begin position="169"/>
        <end position="191"/>
    </location>
</feature>
<keyword evidence="3" id="KW-0547">Nucleotide-binding</keyword>
<evidence type="ECO:0000256" key="1">
    <source>
        <dbReference type="ARBA" id="ARBA00004229"/>
    </source>
</evidence>
<dbReference type="PANTHER" id="PTHR43512:SF7">
    <property type="entry name" value="TRANSLATION FACTOR GUF1, MITOCHONDRIAL"/>
    <property type="match status" value="1"/>
</dbReference>
<keyword evidence="4" id="KW-0999">Mitochondrion inner membrane</keyword>
<evidence type="ECO:0000256" key="7">
    <source>
        <dbReference type="ARBA" id="ARBA00023134"/>
    </source>
</evidence>
<feature type="region of interest" description="Disordered" evidence="8">
    <location>
        <begin position="54"/>
        <end position="82"/>
    </location>
</feature>
<gene>
    <name evidence="10" type="ORF">PSNMU_V1.4_AUG-EV-PASAV3_0068400</name>
</gene>
<dbReference type="GO" id="GO:0045727">
    <property type="term" value="P:positive regulation of translation"/>
    <property type="evidence" value="ECO:0007669"/>
    <property type="project" value="TreeGrafter"/>
</dbReference>
<evidence type="ECO:0000256" key="2">
    <source>
        <dbReference type="ARBA" id="ARBA00005454"/>
    </source>
</evidence>
<dbReference type="Gene3D" id="3.30.70.870">
    <property type="entry name" value="Elongation Factor G (Translational Gtpase), domain 3"/>
    <property type="match status" value="1"/>
</dbReference>
<dbReference type="InterPro" id="IPR009000">
    <property type="entry name" value="Transl_B-barrel_sf"/>
</dbReference>
<feature type="region of interest" description="Disordered" evidence="8">
    <location>
        <begin position="145"/>
        <end position="191"/>
    </location>
</feature>
<organism evidence="10 11">
    <name type="scientific">Pseudo-nitzschia multistriata</name>
    <dbReference type="NCBI Taxonomy" id="183589"/>
    <lineage>
        <taxon>Eukaryota</taxon>
        <taxon>Sar</taxon>
        <taxon>Stramenopiles</taxon>
        <taxon>Ochrophyta</taxon>
        <taxon>Bacillariophyta</taxon>
        <taxon>Bacillariophyceae</taxon>
        <taxon>Bacillariophycidae</taxon>
        <taxon>Bacillariales</taxon>
        <taxon>Bacillariaceae</taxon>
        <taxon>Pseudo-nitzschia</taxon>
    </lineage>
</organism>
<accession>A0A448ZD43</accession>
<dbReference type="InterPro" id="IPR000640">
    <property type="entry name" value="EFG_V-like"/>
</dbReference>
<dbReference type="Gene3D" id="3.30.70.2570">
    <property type="entry name" value="Elongation factor 4, C-terminal domain"/>
    <property type="match status" value="1"/>
</dbReference>
<name>A0A448ZD43_9STRA</name>
<dbReference type="FunFam" id="3.30.70.2570:FF:000001">
    <property type="entry name" value="Translation factor GUF1, mitochondrial"/>
    <property type="match status" value="1"/>
</dbReference>
<dbReference type="Gene3D" id="3.30.70.240">
    <property type="match status" value="1"/>
</dbReference>
<dbReference type="InterPro" id="IPR031157">
    <property type="entry name" value="G_TR_CS"/>
</dbReference>
<dbReference type="GO" id="GO:0005525">
    <property type="term" value="F:GTP binding"/>
    <property type="evidence" value="ECO:0007669"/>
    <property type="project" value="UniProtKB-KW"/>
</dbReference>
<dbReference type="Gene3D" id="3.40.50.300">
    <property type="entry name" value="P-loop containing nucleotide triphosphate hydrolases"/>
    <property type="match status" value="1"/>
</dbReference>
<dbReference type="Pfam" id="PF00009">
    <property type="entry name" value="GTP_EFTU"/>
    <property type="match status" value="1"/>
</dbReference>
<dbReference type="GO" id="GO:0005739">
    <property type="term" value="C:mitochondrion"/>
    <property type="evidence" value="ECO:0007669"/>
    <property type="project" value="TreeGrafter"/>
</dbReference>
<keyword evidence="5" id="KW-0378">Hydrolase</keyword>
<dbReference type="InterPro" id="IPR006297">
    <property type="entry name" value="EF-4"/>
</dbReference>
<feature type="domain" description="Tr-type G" evidence="9">
    <location>
        <begin position="106"/>
        <end position="345"/>
    </location>
</feature>
<dbReference type="InterPro" id="IPR013842">
    <property type="entry name" value="LepA_CTD"/>
</dbReference>
<evidence type="ECO:0000256" key="5">
    <source>
        <dbReference type="ARBA" id="ARBA00022801"/>
    </source>
</evidence>
<dbReference type="AlphaFoldDB" id="A0A448ZD43"/>
<keyword evidence="4" id="KW-0472">Membrane</keyword>
<comment type="subcellular location">
    <subcellularLocation>
        <location evidence="1">Plastid</location>
        <location evidence="1">Chloroplast</location>
    </subcellularLocation>
</comment>
<dbReference type="Gene3D" id="2.40.30.10">
    <property type="entry name" value="Translation factors"/>
    <property type="match status" value="1"/>
</dbReference>
<dbReference type="PROSITE" id="PS51722">
    <property type="entry name" value="G_TR_2"/>
    <property type="match status" value="1"/>
</dbReference>
<evidence type="ECO:0000259" key="9">
    <source>
        <dbReference type="PROSITE" id="PS51722"/>
    </source>
</evidence>
<dbReference type="SUPFAM" id="SSF50447">
    <property type="entry name" value="Translation proteins"/>
    <property type="match status" value="1"/>
</dbReference>
<feature type="compositionally biased region" description="Gly residues" evidence="8">
    <location>
        <begin position="154"/>
        <end position="166"/>
    </location>
</feature>